<evidence type="ECO:0000313" key="2">
    <source>
        <dbReference type="Proteomes" id="UP001590951"/>
    </source>
</evidence>
<comment type="caution">
    <text evidence="1">The sequence shown here is derived from an EMBL/GenBank/DDBJ whole genome shotgun (WGS) entry which is preliminary data.</text>
</comment>
<evidence type="ECO:0000313" key="1">
    <source>
        <dbReference type="EMBL" id="KAL2051722.1"/>
    </source>
</evidence>
<proteinExistence type="predicted"/>
<protein>
    <submittedName>
        <fullName evidence="1">Uncharacterized protein</fullName>
    </submittedName>
</protein>
<organism evidence="1 2">
    <name type="scientific">Lepraria finkii</name>
    <dbReference type="NCBI Taxonomy" id="1340010"/>
    <lineage>
        <taxon>Eukaryota</taxon>
        <taxon>Fungi</taxon>
        <taxon>Dikarya</taxon>
        <taxon>Ascomycota</taxon>
        <taxon>Pezizomycotina</taxon>
        <taxon>Lecanoromycetes</taxon>
        <taxon>OSLEUM clade</taxon>
        <taxon>Lecanoromycetidae</taxon>
        <taxon>Lecanorales</taxon>
        <taxon>Lecanorineae</taxon>
        <taxon>Stereocaulaceae</taxon>
        <taxon>Lepraria</taxon>
    </lineage>
</organism>
<gene>
    <name evidence="1" type="ORF">ABVK25_008136</name>
</gene>
<keyword evidence="2" id="KW-1185">Reference proteome</keyword>
<sequence length="241" mass="27687">MDANQAHQELQKRYIESRFRALRILRTYGIPCVVWAEAALAYYGVPIVSFELFVIVADVDAATQCLKNAGYVREDPRDWEPLPELMEASSRLLQPPVSGSSGLDNAQRTIVILLPAGRWKYTLPSVPISPEIAVSDPFPFPALPALVDSIIDAWLDAPASLFASHINCHLAYVYDYINQVRTRCFVEELQSAHRDFHLRYLAEPIRDSQRLEWRRRRDETLRSCISDSRETRLRDRSKENQ</sequence>
<dbReference type="EMBL" id="JBHFEH010000033">
    <property type="protein sequence ID" value="KAL2051722.1"/>
    <property type="molecule type" value="Genomic_DNA"/>
</dbReference>
<reference evidence="1 2" key="1">
    <citation type="submission" date="2024-09" db="EMBL/GenBank/DDBJ databases">
        <title>Rethinking Asexuality: The Enigmatic Case of Functional Sexual Genes in Lepraria (Stereocaulaceae).</title>
        <authorList>
            <person name="Doellman M."/>
            <person name="Sun Y."/>
            <person name="Barcenas-Pena A."/>
            <person name="Lumbsch H.T."/>
            <person name="Grewe F."/>
        </authorList>
    </citation>
    <scope>NUCLEOTIDE SEQUENCE [LARGE SCALE GENOMIC DNA]</scope>
    <source>
        <strain evidence="1 2">Grewe 0041</strain>
    </source>
</reference>
<accession>A0ABR4B376</accession>
<dbReference type="Proteomes" id="UP001590951">
    <property type="component" value="Unassembled WGS sequence"/>
</dbReference>
<name>A0ABR4B376_9LECA</name>